<dbReference type="InterPro" id="IPR032710">
    <property type="entry name" value="NTF2-like_dom_sf"/>
</dbReference>
<dbReference type="GO" id="GO:0030638">
    <property type="term" value="P:polyketide metabolic process"/>
    <property type="evidence" value="ECO:0007669"/>
    <property type="project" value="InterPro"/>
</dbReference>
<proteinExistence type="predicted"/>
<dbReference type="AlphaFoldDB" id="A0A7G6YAA3"/>
<dbReference type="RefSeq" id="WP_185278579.1">
    <property type="nucleotide sequence ID" value="NZ_CP043641.1"/>
</dbReference>
<gene>
    <name evidence="1" type="ORF">F1C12_09945</name>
</gene>
<dbReference type="Proteomes" id="UP000515511">
    <property type="component" value="Chromosome"/>
</dbReference>
<accession>A0A7G6YAA3</accession>
<dbReference type="InterPro" id="IPR009959">
    <property type="entry name" value="Cyclase_SnoaL-like"/>
</dbReference>
<name>A0A7G6YAA3_9MICO</name>
<organism evidence="1 2">
    <name type="scientific">Leifsonia shinshuensis</name>
    <dbReference type="NCBI Taxonomy" id="150026"/>
    <lineage>
        <taxon>Bacteria</taxon>
        <taxon>Bacillati</taxon>
        <taxon>Actinomycetota</taxon>
        <taxon>Actinomycetes</taxon>
        <taxon>Micrococcales</taxon>
        <taxon>Microbacteriaceae</taxon>
        <taxon>Leifsonia</taxon>
    </lineage>
</organism>
<evidence type="ECO:0000313" key="2">
    <source>
        <dbReference type="Proteomes" id="UP000515511"/>
    </source>
</evidence>
<dbReference type="Pfam" id="PF07366">
    <property type="entry name" value="SnoaL"/>
    <property type="match status" value="1"/>
</dbReference>
<protein>
    <submittedName>
        <fullName evidence="1">Ester cyclase</fullName>
    </submittedName>
</protein>
<evidence type="ECO:0000313" key="1">
    <source>
        <dbReference type="EMBL" id="QNE35418.1"/>
    </source>
</evidence>
<reference evidence="2" key="1">
    <citation type="submission" date="2019-09" db="EMBL/GenBank/DDBJ databases">
        <title>Antimicrobial potential of Antarctic Bacteria.</title>
        <authorList>
            <person name="Benaud N."/>
            <person name="Edwards R.J."/>
            <person name="Ferrari B.C."/>
        </authorList>
    </citation>
    <scope>NUCLEOTIDE SEQUENCE [LARGE SCALE GENOMIC DNA]</scope>
    <source>
        <strain evidence="2">INR9</strain>
    </source>
</reference>
<dbReference type="EMBL" id="CP043641">
    <property type="protein sequence ID" value="QNE35418.1"/>
    <property type="molecule type" value="Genomic_DNA"/>
</dbReference>
<dbReference type="SUPFAM" id="SSF54427">
    <property type="entry name" value="NTF2-like"/>
    <property type="match status" value="1"/>
</dbReference>
<dbReference type="KEGG" id="lse:F1C12_09945"/>
<dbReference type="Gene3D" id="3.10.450.50">
    <property type="match status" value="1"/>
</dbReference>
<sequence length="131" mass="14568">MADSVGRELTRAFYDLFSSERPDRVDNILGAGWTNHPADEGRSPDVSGFLDGIQDLRTALNALRVDIEETVEQGSLIVCRIRVTGRFVGPFAGVPPTGREGSFSAMDMHRLHAGRIVETWHYEHTEQLADE</sequence>